<dbReference type="PANTHER" id="PTHR46905">
    <property type="entry name" value="RING-H2 FINGER PROTEIN ATL78"/>
    <property type="match status" value="1"/>
</dbReference>
<reference evidence="14 16" key="1">
    <citation type="journal article" date="2017" name="Nature">
        <title>The sunflower genome provides insights into oil metabolism, flowering and Asterid evolution.</title>
        <authorList>
            <person name="Badouin H."/>
            <person name="Gouzy J."/>
            <person name="Grassa C.J."/>
            <person name="Murat F."/>
            <person name="Staton S.E."/>
            <person name="Cottret L."/>
            <person name="Lelandais-Briere C."/>
            <person name="Owens G.L."/>
            <person name="Carrere S."/>
            <person name="Mayjonade B."/>
            <person name="Legrand L."/>
            <person name="Gill N."/>
            <person name="Kane N.C."/>
            <person name="Bowers J.E."/>
            <person name="Hubner S."/>
            <person name="Bellec A."/>
            <person name="Berard A."/>
            <person name="Berges H."/>
            <person name="Blanchet N."/>
            <person name="Boniface M.C."/>
            <person name="Brunel D."/>
            <person name="Catrice O."/>
            <person name="Chaidir N."/>
            <person name="Claudel C."/>
            <person name="Donnadieu C."/>
            <person name="Faraut T."/>
            <person name="Fievet G."/>
            <person name="Helmstetter N."/>
            <person name="King M."/>
            <person name="Knapp S.J."/>
            <person name="Lai Z."/>
            <person name="Le Paslier M.C."/>
            <person name="Lippi Y."/>
            <person name="Lorenzon L."/>
            <person name="Mandel J.R."/>
            <person name="Marage G."/>
            <person name="Marchand G."/>
            <person name="Marquand E."/>
            <person name="Bret-Mestries E."/>
            <person name="Morien E."/>
            <person name="Nambeesan S."/>
            <person name="Nguyen T."/>
            <person name="Pegot-Espagnet P."/>
            <person name="Pouilly N."/>
            <person name="Raftis F."/>
            <person name="Sallet E."/>
            <person name="Schiex T."/>
            <person name="Thomas J."/>
            <person name="Vandecasteele C."/>
            <person name="Vares D."/>
            <person name="Vear F."/>
            <person name="Vautrin S."/>
            <person name="Crespi M."/>
            <person name="Mangin B."/>
            <person name="Burke J.M."/>
            <person name="Salse J."/>
            <person name="Munos S."/>
            <person name="Vincourt P."/>
            <person name="Rieseberg L.H."/>
            <person name="Langlade N.B."/>
        </authorList>
    </citation>
    <scope>NUCLEOTIDE SEQUENCE [LARGE SCALE GENOMIC DNA]</scope>
    <source>
        <strain evidence="16">cv. SF193</strain>
        <tissue evidence="14">Leaves</tissue>
    </source>
</reference>
<evidence type="ECO:0000256" key="4">
    <source>
        <dbReference type="ARBA" id="ARBA00022679"/>
    </source>
</evidence>
<gene>
    <name evidence="15" type="ORF">HannXRQ_Chr09g0253811</name>
    <name evidence="14" type="ORF">HanXRQr2_Chr09g0385531</name>
</gene>
<organism evidence="15 16">
    <name type="scientific">Helianthus annuus</name>
    <name type="common">Common sunflower</name>
    <dbReference type="NCBI Taxonomy" id="4232"/>
    <lineage>
        <taxon>Eukaryota</taxon>
        <taxon>Viridiplantae</taxon>
        <taxon>Streptophyta</taxon>
        <taxon>Embryophyta</taxon>
        <taxon>Tracheophyta</taxon>
        <taxon>Spermatophyta</taxon>
        <taxon>Magnoliopsida</taxon>
        <taxon>eudicotyledons</taxon>
        <taxon>Gunneridae</taxon>
        <taxon>Pentapetalae</taxon>
        <taxon>asterids</taxon>
        <taxon>campanulids</taxon>
        <taxon>Asterales</taxon>
        <taxon>Asteraceae</taxon>
        <taxon>Asteroideae</taxon>
        <taxon>Heliantheae alliance</taxon>
        <taxon>Heliantheae</taxon>
        <taxon>Helianthus</taxon>
    </lineage>
</organism>
<reference evidence="14" key="3">
    <citation type="submission" date="2020-06" db="EMBL/GenBank/DDBJ databases">
        <title>Helianthus annuus Genome sequencing and assembly Release 2.</title>
        <authorList>
            <person name="Gouzy J."/>
            <person name="Langlade N."/>
            <person name="Munos S."/>
        </authorList>
    </citation>
    <scope>NUCLEOTIDE SEQUENCE</scope>
    <source>
        <tissue evidence="14">Leaves</tissue>
    </source>
</reference>
<feature type="domain" description="RING-type" evidence="13">
    <location>
        <begin position="135"/>
        <end position="177"/>
    </location>
</feature>
<keyword evidence="8 12" id="KW-1133">Transmembrane helix</keyword>
<keyword evidence="5 12" id="KW-0812">Transmembrane</keyword>
<dbReference type="GO" id="GO:0016020">
    <property type="term" value="C:membrane"/>
    <property type="evidence" value="ECO:0000318"/>
    <property type="project" value="GO_Central"/>
</dbReference>
<dbReference type="Pfam" id="PF13639">
    <property type="entry name" value="zf-RING_2"/>
    <property type="match status" value="1"/>
</dbReference>
<dbReference type="OrthoDB" id="8062037at2759"/>
<dbReference type="InParanoid" id="A0A251TV83"/>
<dbReference type="EMBL" id="CM007898">
    <property type="protein sequence ID" value="OTG14834.1"/>
    <property type="molecule type" value="Genomic_DNA"/>
</dbReference>
<dbReference type="PANTHER" id="PTHR46905:SF18">
    <property type="entry name" value="RING-TYPE E3 UBIQUITIN TRANSFERASE"/>
    <property type="match status" value="1"/>
</dbReference>
<keyword evidence="6" id="KW-0479">Metal-binding</keyword>
<keyword evidence="11" id="KW-0863">Zinc-finger</keyword>
<dbReference type="STRING" id="4232.A0A251TV83"/>
<dbReference type="InterPro" id="IPR001841">
    <property type="entry name" value="Znf_RING"/>
</dbReference>
<dbReference type="Proteomes" id="UP000215914">
    <property type="component" value="Chromosome 9"/>
</dbReference>
<evidence type="ECO:0000256" key="8">
    <source>
        <dbReference type="ARBA" id="ARBA00022989"/>
    </source>
</evidence>
<evidence type="ECO:0000256" key="7">
    <source>
        <dbReference type="ARBA" id="ARBA00022833"/>
    </source>
</evidence>
<dbReference type="Gramene" id="mRNA:HanXRQr2_Chr09g0385531">
    <property type="protein sequence ID" value="CDS:HanXRQr2_Chr09g0385531.1"/>
    <property type="gene ID" value="HanXRQr2_Chr09g0385531"/>
</dbReference>
<proteinExistence type="inferred from homology"/>
<name>A0A251TV83_HELAN</name>
<evidence type="ECO:0000256" key="3">
    <source>
        <dbReference type="ARBA" id="ARBA00012483"/>
    </source>
</evidence>
<accession>A0A251TV83</accession>
<dbReference type="GO" id="GO:0061630">
    <property type="term" value="F:ubiquitin protein ligase activity"/>
    <property type="evidence" value="ECO:0007669"/>
    <property type="project" value="UniProtKB-EC"/>
</dbReference>
<evidence type="ECO:0000259" key="13">
    <source>
        <dbReference type="PROSITE" id="PS50089"/>
    </source>
</evidence>
<evidence type="ECO:0000313" key="16">
    <source>
        <dbReference type="Proteomes" id="UP000215914"/>
    </source>
</evidence>
<dbReference type="SMART" id="SM00184">
    <property type="entry name" value="RING"/>
    <property type="match status" value="1"/>
</dbReference>
<dbReference type="GO" id="GO:0004842">
    <property type="term" value="F:ubiquitin-protein transferase activity"/>
    <property type="evidence" value="ECO:0000318"/>
    <property type="project" value="GO_Central"/>
</dbReference>
<dbReference type="InterPro" id="IPR013083">
    <property type="entry name" value="Znf_RING/FYVE/PHD"/>
</dbReference>
<evidence type="ECO:0000256" key="11">
    <source>
        <dbReference type="PROSITE-ProRule" id="PRU00175"/>
    </source>
</evidence>
<evidence type="ECO:0000313" key="15">
    <source>
        <dbReference type="EMBL" id="OTG14834.1"/>
    </source>
</evidence>
<evidence type="ECO:0000256" key="2">
    <source>
        <dbReference type="ARBA" id="ARBA00004167"/>
    </source>
</evidence>
<dbReference type="OMA" id="EMTITHA"/>
<keyword evidence="7" id="KW-0862">Zinc</keyword>
<keyword evidence="9 12" id="KW-0472">Membrane</keyword>
<protein>
    <recommendedName>
        <fullName evidence="3">RING-type E3 ubiquitin transferase</fullName>
        <ecNumber evidence="3">2.3.2.27</ecNumber>
    </recommendedName>
</protein>
<dbReference type="GO" id="GO:0016567">
    <property type="term" value="P:protein ubiquitination"/>
    <property type="evidence" value="ECO:0007669"/>
    <property type="project" value="UniProtKB-UniPathway"/>
</dbReference>
<evidence type="ECO:0000256" key="1">
    <source>
        <dbReference type="ARBA" id="ARBA00000900"/>
    </source>
</evidence>
<evidence type="ECO:0000313" key="14">
    <source>
        <dbReference type="EMBL" id="KAF5790638.1"/>
    </source>
</evidence>
<dbReference type="SUPFAM" id="SSF57850">
    <property type="entry name" value="RING/U-box"/>
    <property type="match status" value="1"/>
</dbReference>
<dbReference type="Gene3D" id="3.30.40.10">
    <property type="entry name" value="Zinc/RING finger domain, C3HC4 (zinc finger)"/>
    <property type="match status" value="1"/>
</dbReference>
<dbReference type="PROSITE" id="PS50089">
    <property type="entry name" value="ZF_RING_2"/>
    <property type="match status" value="1"/>
</dbReference>
<dbReference type="InterPro" id="IPR044602">
    <property type="entry name" value="ATL10/ATL72-79-like"/>
</dbReference>
<reference evidence="15" key="2">
    <citation type="submission" date="2017-02" db="EMBL/GenBank/DDBJ databases">
        <title>Sunflower complete genome.</title>
        <authorList>
            <person name="Langlade N."/>
            <person name="Munos S."/>
        </authorList>
    </citation>
    <scope>NUCLEOTIDE SEQUENCE [LARGE SCALE GENOMIC DNA]</scope>
    <source>
        <tissue evidence="15">Leaves</tissue>
    </source>
</reference>
<dbReference type="EMBL" id="MNCJ02000324">
    <property type="protein sequence ID" value="KAF5790638.1"/>
    <property type="molecule type" value="Genomic_DNA"/>
</dbReference>
<dbReference type="CDD" id="cd16461">
    <property type="entry name" value="RING-H2_EL5-like"/>
    <property type="match status" value="1"/>
</dbReference>
<dbReference type="GO" id="GO:0008270">
    <property type="term" value="F:zinc ion binding"/>
    <property type="evidence" value="ECO:0007669"/>
    <property type="project" value="UniProtKB-KW"/>
</dbReference>
<dbReference type="UniPathway" id="UPA00143"/>
<evidence type="ECO:0000256" key="6">
    <source>
        <dbReference type="ARBA" id="ARBA00022723"/>
    </source>
</evidence>
<evidence type="ECO:0000256" key="9">
    <source>
        <dbReference type="ARBA" id="ARBA00023136"/>
    </source>
</evidence>
<comment type="subcellular location">
    <subcellularLocation>
        <location evidence="2">Membrane</location>
        <topology evidence="2">Single-pass membrane protein</topology>
    </subcellularLocation>
</comment>
<evidence type="ECO:0000256" key="5">
    <source>
        <dbReference type="ARBA" id="ARBA00022692"/>
    </source>
</evidence>
<dbReference type="AlphaFoldDB" id="A0A251TV83"/>
<evidence type="ECO:0000256" key="12">
    <source>
        <dbReference type="SAM" id="Phobius"/>
    </source>
</evidence>
<keyword evidence="16" id="KW-1185">Reference proteome</keyword>
<evidence type="ECO:0000256" key="10">
    <source>
        <dbReference type="ARBA" id="ARBA00024209"/>
    </source>
</evidence>
<feature type="transmembrane region" description="Helical" evidence="12">
    <location>
        <begin position="56"/>
        <end position="77"/>
    </location>
</feature>
<sequence length="223" mass="24248">MSSLSKMLLQYEFGHVYSRKLLFHTSIGQQPGEMTITHAASSSSPSSTHNKCGANVIMVLSVLVCTLICTLVLNSILRCIFKCVRLVGPETSASAQSHNTSARVATSGIKKKALKSFPVVNYWQGLQLPGLGKECVICLDDFSKGEYVKILPKCNHGFHVRCIDKWLGSNSSCPTCRQSLSDICEKIVTGGDYSSTASSQSQEQSPSNTLIISVSPLQHEIYL</sequence>
<comment type="catalytic activity">
    <reaction evidence="1">
        <text>S-ubiquitinyl-[E2 ubiquitin-conjugating enzyme]-L-cysteine + [acceptor protein]-L-lysine = [E2 ubiquitin-conjugating enzyme]-L-cysteine + N(6)-ubiquitinyl-[acceptor protein]-L-lysine.</text>
        <dbReference type="EC" id="2.3.2.27"/>
    </reaction>
</comment>
<keyword evidence="4" id="KW-0808">Transferase</keyword>
<comment type="similarity">
    <text evidence="10">Belongs to the RING-type zinc finger family. ATL subfamily.</text>
</comment>
<dbReference type="EC" id="2.3.2.27" evidence="3"/>